<organism evidence="1 2">
    <name type="scientific">Actinopolyspora alba</name>
    <dbReference type="NCBI Taxonomy" id="673379"/>
    <lineage>
        <taxon>Bacteria</taxon>
        <taxon>Bacillati</taxon>
        <taxon>Actinomycetota</taxon>
        <taxon>Actinomycetes</taxon>
        <taxon>Actinopolysporales</taxon>
        <taxon>Actinopolysporaceae</taxon>
        <taxon>Actinopolyspora</taxon>
        <taxon>Actinopolyspora alba group</taxon>
    </lineage>
</organism>
<evidence type="ECO:0000313" key="2">
    <source>
        <dbReference type="Proteomes" id="UP000198716"/>
    </source>
</evidence>
<dbReference type="EMBL" id="FOMZ01000005">
    <property type="protein sequence ID" value="SFD93529.1"/>
    <property type="molecule type" value="Genomic_DNA"/>
</dbReference>
<sequence length="72" mass="7713">MDTGDASTQPVRTVALTRQFREPVSFGGRESECDGYTSDILRGCCSDSGFRSGNPRMPDIELASQFAYSGAG</sequence>
<protein>
    <submittedName>
        <fullName evidence="1">Uncharacterized protein</fullName>
    </submittedName>
</protein>
<keyword evidence="2" id="KW-1185">Reference proteome</keyword>
<name>A0A1I1WEW5_9ACTN</name>
<accession>A0A1I1WEW5</accession>
<dbReference type="AlphaFoldDB" id="A0A1I1WEW5"/>
<proteinExistence type="predicted"/>
<dbReference type="Proteomes" id="UP000198716">
    <property type="component" value="Unassembled WGS sequence"/>
</dbReference>
<gene>
    <name evidence="1" type="ORF">SAMN04487819_105200</name>
</gene>
<reference evidence="2" key="1">
    <citation type="submission" date="2016-10" db="EMBL/GenBank/DDBJ databases">
        <authorList>
            <person name="Varghese N."/>
            <person name="Submissions S."/>
        </authorList>
    </citation>
    <scope>NUCLEOTIDE SEQUENCE [LARGE SCALE GENOMIC DNA]</scope>
    <source>
        <strain evidence="2">DSM 45004</strain>
    </source>
</reference>
<evidence type="ECO:0000313" key="1">
    <source>
        <dbReference type="EMBL" id="SFD93529.1"/>
    </source>
</evidence>